<keyword evidence="1" id="KW-0472">Membrane</keyword>
<sequence>MQKIIITYGIIAGIIVSTIMVLTHPLFDKGVINYDMGMVVGYTSMVIALSVIFFGIKTYRDQHGKGRITFGQGLKIGLFITLIASLLYAITWEVYYNTTAHDFMAKYTQYELDKLAREGATPAVIEEERKSMAELAALYENPLIRFGMTITEIFPVGILISLLAAALLRKKEVLPANA</sequence>
<dbReference type="InterPro" id="IPR025250">
    <property type="entry name" value="DUF4199"/>
</dbReference>
<organism evidence="2 3">
    <name type="scientific">Chryseolinea lacunae</name>
    <dbReference type="NCBI Taxonomy" id="2801331"/>
    <lineage>
        <taxon>Bacteria</taxon>
        <taxon>Pseudomonadati</taxon>
        <taxon>Bacteroidota</taxon>
        <taxon>Cytophagia</taxon>
        <taxon>Cytophagales</taxon>
        <taxon>Fulvivirgaceae</taxon>
        <taxon>Chryseolinea</taxon>
    </lineage>
</organism>
<dbReference type="Proteomes" id="UP000613030">
    <property type="component" value="Unassembled WGS sequence"/>
</dbReference>
<keyword evidence="1" id="KW-1133">Transmembrane helix</keyword>
<evidence type="ECO:0000313" key="3">
    <source>
        <dbReference type="Proteomes" id="UP000613030"/>
    </source>
</evidence>
<comment type="caution">
    <text evidence="2">The sequence shown here is derived from an EMBL/GenBank/DDBJ whole genome shotgun (WGS) entry which is preliminary data.</text>
</comment>
<dbReference type="Pfam" id="PF13858">
    <property type="entry name" value="DUF4199"/>
    <property type="match status" value="1"/>
</dbReference>
<feature type="transmembrane region" description="Helical" evidence="1">
    <location>
        <begin position="5"/>
        <end position="27"/>
    </location>
</feature>
<keyword evidence="1" id="KW-0812">Transmembrane</keyword>
<feature type="transmembrane region" description="Helical" evidence="1">
    <location>
        <begin position="76"/>
        <end position="95"/>
    </location>
</feature>
<evidence type="ECO:0000313" key="2">
    <source>
        <dbReference type="EMBL" id="MBL0740209.1"/>
    </source>
</evidence>
<feature type="transmembrane region" description="Helical" evidence="1">
    <location>
        <begin position="39"/>
        <end position="56"/>
    </location>
</feature>
<name>A0ABS1KLK2_9BACT</name>
<proteinExistence type="predicted"/>
<dbReference type="EMBL" id="JAERRB010000001">
    <property type="protein sequence ID" value="MBL0740209.1"/>
    <property type="molecule type" value="Genomic_DNA"/>
</dbReference>
<protein>
    <submittedName>
        <fullName evidence="2">DUF4199 domain-containing protein</fullName>
    </submittedName>
</protein>
<evidence type="ECO:0000256" key="1">
    <source>
        <dbReference type="SAM" id="Phobius"/>
    </source>
</evidence>
<accession>A0ABS1KLK2</accession>
<gene>
    <name evidence="2" type="ORF">JI741_03210</name>
</gene>
<keyword evidence="3" id="KW-1185">Reference proteome</keyword>
<dbReference type="RefSeq" id="WP_202007309.1">
    <property type="nucleotide sequence ID" value="NZ_JAERRB010000001.1"/>
</dbReference>
<reference evidence="2 3" key="1">
    <citation type="submission" date="2021-01" db="EMBL/GenBank/DDBJ databases">
        <title>Chryseolinea sp. Jin1 Genome sequencing and assembly.</title>
        <authorList>
            <person name="Kim I."/>
        </authorList>
    </citation>
    <scope>NUCLEOTIDE SEQUENCE [LARGE SCALE GENOMIC DNA]</scope>
    <source>
        <strain evidence="2 3">Jin1</strain>
    </source>
</reference>
<feature type="transmembrane region" description="Helical" evidence="1">
    <location>
        <begin position="143"/>
        <end position="168"/>
    </location>
</feature>